<dbReference type="WBParaSite" id="BXY_1113400.1">
    <property type="protein sequence ID" value="BXY_1113400.1"/>
    <property type="gene ID" value="BXY_1113400"/>
</dbReference>
<name>A0A1I7SDM7_BURXY</name>
<feature type="transmembrane region" description="Helical" evidence="1">
    <location>
        <begin position="153"/>
        <end position="178"/>
    </location>
</feature>
<dbReference type="Proteomes" id="UP000095284">
    <property type="component" value="Unplaced"/>
</dbReference>
<proteinExistence type="predicted"/>
<evidence type="ECO:0000313" key="2">
    <source>
        <dbReference type="EMBL" id="CAD5230038.1"/>
    </source>
</evidence>
<protein>
    <submittedName>
        <fullName evidence="2">(pine wood nematode) hypothetical protein</fullName>
    </submittedName>
</protein>
<keyword evidence="1" id="KW-0812">Transmembrane</keyword>
<organism evidence="3 5">
    <name type="scientific">Bursaphelenchus xylophilus</name>
    <name type="common">Pinewood nematode worm</name>
    <name type="synonym">Aphelenchoides xylophilus</name>
    <dbReference type="NCBI Taxonomy" id="6326"/>
    <lineage>
        <taxon>Eukaryota</taxon>
        <taxon>Metazoa</taxon>
        <taxon>Ecdysozoa</taxon>
        <taxon>Nematoda</taxon>
        <taxon>Chromadorea</taxon>
        <taxon>Rhabditida</taxon>
        <taxon>Tylenchina</taxon>
        <taxon>Tylenchomorpha</taxon>
        <taxon>Aphelenchoidea</taxon>
        <taxon>Aphelenchoididae</taxon>
        <taxon>Bursaphelenchus</taxon>
    </lineage>
</organism>
<dbReference type="EMBL" id="CAJFCV020000005">
    <property type="protein sequence ID" value="CAG9120890.1"/>
    <property type="molecule type" value="Genomic_DNA"/>
</dbReference>
<keyword evidence="4" id="KW-1185">Reference proteome</keyword>
<keyword evidence="1" id="KW-1133">Transmembrane helix</keyword>
<keyword evidence="1" id="KW-0472">Membrane</keyword>
<evidence type="ECO:0000313" key="4">
    <source>
        <dbReference type="Proteomes" id="UP000659654"/>
    </source>
</evidence>
<reference evidence="2" key="2">
    <citation type="submission" date="2020-09" db="EMBL/GenBank/DDBJ databases">
        <authorList>
            <person name="Kikuchi T."/>
        </authorList>
    </citation>
    <scope>NUCLEOTIDE SEQUENCE</scope>
    <source>
        <strain evidence="2">Ka4C1</strain>
    </source>
</reference>
<sequence>MRSGCRCFTQFFGISITFCACLCLALALSTPWWYRTQANVEVGIFTLNCNEYLEGLEKADCHHGIERLKDHPFWMLMLATLGTATLCSFLSSVAGLFIVTCACHKAFPITGLMNLIGTALAISGVVYFAYLFAEDGITNTFQEIGDYIDNNSGFGYSFLIAIGASCLLLIAGIINLSVACCRV</sequence>
<dbReference type="AlphaFoldDB" id="A0A1I7SDM7"/>
<reference evidence="5" key="1">
    <citation type="submission" date="2016-11" db="UniProtKB">
        <authorList>
            <consortium name="WormBaseParasite"/>
        </authorList>
    </citation>
    <scope>IDENTIFICATION</scope>
</reference>
<dbReference type="Proteomes" id="UP000659654">
    <property type="component" value="Unassembled WGS sequence"/>
</dbReference>
<evidence type="ECO:0000256" key="1">
    <source>
        <dbReference type="SAM" id="Phobius"/>
    </source>
</evidence>
<gene>
    <name evidence="2" type="ORF">BXYJ_LOCUS10787</name>
</gene>
<feature type="transmembrane region" description="Helical" evidence="1">
    <location>
        <begin position="73"/>
        <end position="99"/>
    </location>
</feature>
<dbReference type="EMBL" id="CAJFDI010000005">
    <property type="protein sequence ID" value="CAD5230038.1"/>
    <property type="molecule type" value="Genomic_DNA"/>
</dbReference>
<dbReference type="Gene3D" id="1.20.140.150">
    <property type="match status" value="1"/>
</dbReference>
<evidence type="ECO:0000313" key="5">
    <source>
        <dbReference type="WBParaSite" id="BXY_1113400.1"/>
    </source>
</evidence>
<dbReference type="Proteomes" id="UP000582659">
    <property type="component" value="Unassembled WGS sequence"/>
</dbReference>
<feature type="transmembrane region" description="Helical" evidence="1">
    <location>
        <begin position="12"/>
        <end position="34"/>
    </location>
</feature>
<accession>A0A1I7SDM7</accession>
<evidence type="ECO:0000313" key="3">
    <source>
        <dbReference type="Proteomes" id="UP000095284"/>
    </source>
</evidence>
<feature type="transmembrane region" description="Helical" evidence="1">
    <location>
        <begin position="111"/>
        <end position="133"/>
    </location>
</feature>
<dbReference type="PROSITE" id="PS51257">
    <property type="entry name" value="PROKAR_LIPOPROTEIN"/>
    <property type="match status" value="1"/>
</dbReference>